<dbReference type="GO" id="GO:0012505">
    <property type="term" value="C:endomembrane system"/>
    <property type="evidence" value="ECO:0007669"/>
    <property type="project" value="UniProtKB-SubCell"/>
</dbReference>
<evidence type="ECO:0000259" key="6">
    <source>
        <dbReference type="Pfam" id="PF02656"/>
    </source>
</evidence>
<evidence type="ECO:0000256" key="2">
    <source>
        <dbReference type="ARBA" id="ARBA00022692"/>
    </source>
</evidence>
<sequence>MSPDPGASAERTRLAWRRTGMSATAVCLLAARPAFRPDAGALTWLTAALAMAAWVAMIGLAYRRSYALRRTPPQPARRAVPAYALIAATIAVLGGLVVML</sequence>
<proteinExistence type="predicted"/>
<comment type="caution">
    <text evidence="7">The sequence shown here is derived from an EMBL/GenBank/DDBJ whole genome shotgun (WGS) entry which is preliminary data.</text>
</comment>
<evidence type="ECO:0000256" key="5">
    <source>
        <dbReference type="SAM" id="Phobius"/>
    </source>
</evidence>
<reference evidence="7" key="1">
    <citation type="submission" date="2021-01" db="EMBL/GenBank/DDBJ databases">
        <title>Whole genome shotgun sequence of Actinoplanes ferrugineus NBRC 15555.</title>
        <authorList>
            <person name="Komaki H."/>
            <person name="Tamura T."/>
        </authorList>
    </citation>
    <scope>NUCLEOTIDE SEQUENCE</scope>
    <source>
        <strain evidence="7">NBRC 15555</strain>
    </source>
</reference>
<dbReference type="RefSeq" id="WP_203815593.1">
    <property type="nucleotide sequence ID" value="NZ_BAAABP010000014.1"/>
</dbReference>
<dbReference type="AlphaFoldDB" id="A0A919IUZ6"/>
<name>A0A919IUZ6_9ACTN</name>
<dbReference type="Pfam" id="PF02656">
    <property type="entry name" value="DUF202"/>
    <property type="match status" value="1"/>
</dbReference>
<keyword evidence="4 5" id="KW-0472">Membrane</keyword>
<evidence type="ECO:0000313" key="7">
    <source>
        <dbReference type="EMBL" id="GIE08990.1"/>
    </source>
</evidence>
<gene>
    <name evidence="7" type="ORF">Afe05nite_08300</name>
</gene>
<keyword evidence="3 5" id="KW-1133">Transmembrane helix</keyword>
<accession>A0A919IUZ6</accession>
<evidence type="ECO:0000256" key="1">
    <source>
        <dbReference type="ARBA" id="ARBA00004127"/>
    </source>
</evidence>
<keyword evidence="8" id="KW-1185">Reference proteome</keyword>
<feature type="transmembrane region" description="Helical" evidence="5">
    <location>
        <begin position="82"/>
        <end position="99"/>
    </location>
</feature>
<dbReference type="EMBL" id="BOMM01000003">
    <property type="protein sequence ID" value="GIE08990.1"/>
    <property type="molecule type" value="Genomic_DNA"/>
</dbReference>
<comment type="subcellular location">
    <subcellularLocation>
        <location evidence="1">Endomembrane system</location>
        <topology evidence="1">Multi-pass membrane protein</topology>
    </subcellularLocation>
</comment>
<evidence type="ECO:0000313" key="8">
    <source>
        <dbReference type="Proteomes" id="UP000598174"/>
    </source>
</evidence>
<dbReference type="InterPro" id="IPR003807">
    <property type="entry name" value="DUF202"/>
</dbReference>
<organism evidence="7 8">
    <name type="scientific">Paractinoplanes ferrugineus</name>
    <dbReference type="NCBI Taxonomy" id="113564"/>
    <lineage>
        <taxon>Bacteria</taxon>
        <taxon>Bacillati</taxon>
        <taxon>Actinomycetota</taxon>
        <taxon>Actinomycetes</taxon>
        <taxon>Micromonosporales</taxon>
        <taxon>Micromonosporaceae</taxon>
        <taxon>Paractinoplanes</taxon>
    </lineage>
</organism>
<evidence type="ECO:0000256" key="4">
    <source>
        <dbReference type="ARBA" id="ARBA00023136"/>
    </source>
</evidence>
<protein>
    <recommendedName>
        <fullName evidence="6">DUF202 domain-containing protein</fullName>
    </recommendedName>
</protein>
<feature type="transmembrane region" description="Helical" evidence="5">
    <location>
        <begin position="41"/>
        <end position="62"/>
    </location>
</feature>
<evidence type="ECO:0000256" key="3">
    <source>
        <dbReference type="ARBA" id="ARBA00022989"/>
    </source>
</evidence>
<feature type="domain" description="DUF202" evidence="6">
    <location>
        <begin position="4"/>
        <end position="69"/>
    </location>
</feature>
<keyword evidence="2 5" id="KW-0812">Transmembrane</keyword>
<dbReference type="Proteomes" id="UP000598174">
    <property type="component" value="Unassembled WGS sequence"/>
</dbReference>